<feature type="region of interest" description="Disordered" evidence="1">
    <location>
        <begin position="1"/>
        <end position="119"/>
    </location>
</feature>
<reference evidence="2" key="1">
    <citation type="submission" date="2023-10" db="EMBL/GenBank/DDBJ databases">
        <authorList>
            <person name="Chen Y."/>
            <person name="Shah S."/>
            <person name="Dougan E. K."/>
            <person name="Thang M."/>
            <person name="Chan C."/>
        </authorList>
    </citation>
    <scope>NUCLEOTIDE SEQUENCE [LARGE SCALE GENOMIC DNA]</scope>
</reference>
<protein>
    <submittedName>
        <fullName evidence="2">Uncharacterized protein</fullName>
    </submittedName>
</protein>
<dbReference type="Proteomes" id="UP001189429">
    <property type="component" value="Unassembled WGS sequence"/>
</dbReference>
<evidence type="ECO:0000256" key="1">
    <source>
        <dbReference type="SAM" id="MobiDB-lite"/>
    </source>
</evidence>
<proteinExistence type="predicted"/>
<accession>A0ABN9XJA5</accession>
<gene>
    <name evidence="2" type="ORF">PCOR1329_LOCUS77309</name>
</gene>
<feature type="compositionally biased region" description="Basic and acidic residues" evidence="1">
    <location>
        <begin position="51"/>
        <end position="61"/>
    </location>
</feature>
<organism evidence="2 3">
    <name type="scientific">Prorocentrum cordatum</name>
    <dbReference type="NCBI Taxonomy" id="2364126"/>
    <lineage>
        <taxon>Eukaryota</taxon>
        <taxon>Sar</taxon>
        <taxon>Alveolata</taxon>
        <taxon>Dinophyceae</taxon>
        <taxon>Prorocentrales</taxon>
        <taxon>Prorocentraceae</taxon>
        <taxon>Prorocentrum</taxon>
    </lineage>
</organism>
<evidence type="ECO:0000313" key="2">
    <source>
        <dbReference type="EMBL" id="CAK0899884.1"/>
    </source>
</evidence>
<comment type="caution">
    <text evidence="2">The sequence shown here is derived from an EMBL/GenBank/DDBJ whole genome shotgun (WGS) entry which is preliminary data.</text>
</comment>
<feature type="non-terminal residue" evidence="2">
    <location>
        <position position="1"/>
    </location>
</feature>
<name>A0ABN9XJA5_9DINO</name>
<dbReference type="EMBL" id="CAUYUJ010020689">
    <property type="protein sequence ID" value="CAK0899884.1"/>
    <property type="molecule type" value="Genomic_DNA"/>
</dbReference>
<feature type="compositionally biased region" description="Gly residues" evidence="1">
    <location>
        <begin position="62"/>
        <end position="74"/>
    </location>
</feature>
<evidence type="ECO:0000313" key="3">
    <source>
        <dbReference type="Proteomes" id="UP001189429"/>
    </source>
</evidence>
<feature type="compositionally biased region" description="Basic and acidic residues" evidence="1">
    <location>
        <begin position="15"/>
        <end position="26"/>
    </location>
</feature>
<sequence length="153" mass="15511">AADAVQAVRVNLWAPRKEASEPHEAATSRPPGAHPAQATATGGSRASIRKRQPEHEGRRGGGGEGGGGGGGGRGRAPCDRSAAPTNQPARRPRAGNRANAPNPMPGSQKPVRAPACKSSRAQCSAASWARAPRHLVGAEASALLEGALGRTNK</sequence>
<keyword evidence="3" id="KW-1185">Reference proteome</keyword>